<dbReference type="InterPro" id="IPR020449">
    <property type="entry name" value="Tscrpt_reg_AraC-type_HTH"/>
</dbReference>
<dbReference type="EMBL" id="AKAU01000229">
    <property type="protein sequence ID" value="EIM95716.1"/>
    <property type="molecule type" value="Genomic_DNA"/>
</dbReference>
<feature type="domain" description="HTH araC/xylS-type" evidence="4">
    <location>
        <begin position="233"/>
        <end position="334"/>
    </location>
</feature>
<reference evidence="5 6" key="1">
    <citation type="journal article" date="2012" name="J. Bacteriol.">
        <title>Draft Genome Sequence of the Soil Bacterium Burkholderia terrae Strain BS001, Which Interacts with Fungal Surface Structures.</title>
        <authorList>
            <person name="Nazir R."/>
            <person name="Hansen M.A."/>
            <person name="Sorensen S."/>
            <person name="van Elsas J.D."/>
        </authorList>
    </citation>
    <scope>NUCLEOTIDE SEQUENCE [LARGE SCALE GENOMIC DNA]</scope>
    <source>
        <strain evidence="5 6">BS001</strain>
    </source>
</reference>
<keyword evidence="2" id="KW-0238">DNA-binding</keyword>
<evidence type="ECO:0000256" key="1">
    <source>
        <dbReference type="ARBA" id="ARBA00023015"/>
    </source>
</evidence>
<dbReference type="Pfam" id="PF14525">
    <property type="entry name" value="AraC_binding_2"/>
    <property type="match status" value="1"/>
</dbReference>
<dbReference type="InterPro" id="IPR035418">
    <property type="entry name" value="AraC-bd_2"/>
</dbReference>
<dbReference type="InterPro" id="IPR018060">
    <property type="entry name" value="HTH_AraC"/>
</dbReference>
<dbReference type="InterPro" id="IPR050204">
    <property type="entry name" value="AraC_XylS_family_regulators"/>
</dbReference>
<dbReference type="PROSITE" id="PS01124">
    <property type="entry name" value="HTH_ARAC_FAMILY_2"/>
    <property type="match status" value="1"/>
</dbReference>
<evidence type="ECO:0000256" key="3">
    <source>
        <dbReference type="ARBA" id="ARBA00023163"/>
    </source>
</evidence>
<dbReference type="Gene3D" id="1.10.10.60">
    <property type="entry name" value="Homeodomain-like"/>
    <property type="match status" value="1"/>
</dbReference>
<dbReference type="SUPFAM" id="SSF46689">
    <property type="entry name" value="Homeodomain-like"/>
    <property type="match status" value="1"/>
</dbReference>
<keyword evidence="3" id="KW-0804">Transcription</keyword>
<dbReference type="Proteomes" id="UP000004980">
    <property type="component" value="Unassembled WGS sequence"/>
</dbReference>
<proteinExistence type="predicted"/>
<organism evidence="5 6">
    <name type="scientific">Paraburkholderia hospita</name>
    <dbReference type="NCBI Taxonomy" id="169430"/>
    <lineage>
        <taxon>Bacteria</taxon>
        <taxon>Pseudomonadati</taxon>
        <taxon>Pseudomonadota</taxon>
        <taxon>Betaproteobacteria</taxon>
        <taxon>Burkholderiales</taxon>
        <taxon>Burkholderiaceae</taxon>
        <taxon>Paraburkholderia</taxon>
    </lineage>
</organism>
<dbReference type="SMART" id="SM00342">
    <property type="entry name" value="HTH_ARAC"/>
    <property type="match status" value="1"/>
</dbReference>
<evidence type="ECO:0000313" key="5">
    <source>
        <dbReference type="EMBL" id="EIM95716.1"/>
    </source>
</evidence>
<keyword evidence="6" id="KW-1185">Reference proteome</keyword>
<dbReference type="PANTHER" id="PTHR46796:SF6">
    <property type="entry name" value="ARAC SUBFAMILY"/>
    <property type="match status" value="1"/>
</dbReference>
<evidence type="ECO:0000259" key="4">
    <source>
        <dbReference type="PROSITE" id="PS01124"/>
    </source>
</evidence>
<accession>A0ABN0FAZ9</accession>
<keyword evidence="1" id="KW-0805">Transcription regulation</keyword>
<protein>
    <submittedName>
        <fullName evidence="5">AraC family transcriptional regulator</fullName>
    </submittedName>
</protein>
<dbReference type="PRINTS" id="PR00032">
    <property type="entry name" value="HTHARAC"/>
</dbReference>
<dbReference type="PANTHER" id="PTHR46796">
    <property type="entry name" value="HTH-TYPE TRANSCRIPTIONAL ACTIVATOR RHAS-RELATED"/>
    <property type="match status" value="1"/>
</dbReference>
<dbReference type="Pfam" id="PF12833">
    <property type="entry name" value="HTH_18"/>
    <property type="match status" value="1"/>
</dbReference>
<name>A0ABN0FAZ9_9BURK</name>
<gene>
    <name evidence="5" type="ORF">WQE_37939</name>
</gene>
<comment type="caution">
    <text evidence="5">The sequence shown here is derived from an EMBL/GenBank/DDBJ whole genome shotgun (WGS) entry which is preliminary data.</text>
</comment>
<evidence type="ECO:0000256" key="2">
    <source>
        <dbReference type="ARBA" id="ARBA00023125"/>
    </source>
</evidence>
<sequence length="338" mass="38062">MVDSLRTRQRPAHAVRFESWDVFMHFDTHEITFDTGLSAGERWSHIMLNSHGLQCAFDPRQSIDSTVKSWTLGEVGVSLADLATQTLSPVGEELPSWQGGWLFVKLVTEGHVHVQSRGLVERFDAGSMFIIDPVYPFVEVFPERARMTVLRVPKERLRERGVYRSSAGPLVGDALSPDVRATCDLIQCIARQSTAPSVIAQNMMGEQLLELIEFAMIDPGARSKRRCPEALIHQTKRYIESHLGEAGLDVAAIASGVHVSSQHLQRLFRVKGMSLMRYLWQARLERAGLLLRTRGAHDSSIQEIAWQCGFTTAAHFSRLFKRQYGVSPSDFRFTVNQL</sequence>
<evidence type="ECO:0000313" key="6">
    <source>
        <dbReference type="Proteomes" id="UP000004980"/>
    </source>
</evidence>
<dbReference type="InterPro" id="IPR009057">
    <property type="entry name" value="Homeodomain-like_sf"/>
</dbReference>